<dbReference type="Pfam" id="PF14559">
    <property type="entry name" value="TPR_19"/>
    <property type="match status" value="1"/>
</dbReference>
<protein>
    <submittedName>
        <fullName evidence="1">Uncharacterized protein</fullName>
    </submittedName>
</protein>
<dbReference type="EMBL" id="NEVL01000003">
    <property type="protein sequence ID" value="OZI35220.1"/>
    <property type="molecule type" value="Genomic_DNA"/>
</dbReference>
<gene>
    <name evidence="2" type="ORF">CAL27_14230</name>
    <name evidence="1" type="ORF">CEG14_08925</name>
</gene>
<dbReference type="SUPFAM" id="SSF48452">
    <property type="entry name" value="TPR-like"/>
    <property type="match status" value="1"/>
</dbReference>
<evidence type="ECO:0000313" key="4">
    <source>
        <dbReference type="Proteomes" id="UP000217005"/>
    </source>
</evidence>
<evidence type="ECO:0000313" key="2">
    <source>
        <dbReference type="EMBL" id="OZI63762.1"/>
    </source>
</evidence>
<dbReference type="EMBL" id="NEVR01000003">
    <property type="protein sequence ID" value="OZI63762.1"/>
    <property type="molecule type" value="Genomic_DNA"/>
</dbReference>
<comment type="caution">
    <text evidence="1">The sequence shown here is derived from an EMBL/GenBank/DDBJ whole genome shotgun (WGS) entry which is preliminary data.</text>
</comment>
<dbReference type="Proteomes" id="UP000217005">
    <property type="component" value="Unassembled WGS sequence"/>
</dbReference>
<sequence length="107" mass="11796">MEDMIERMSALLARGQDNMLLRFTLGKALAEHERHAEAVPHLRAALAFDPSYSVAWKWLGRALLAQDDPAGARAAWEAGVQAAQSRGDKQVEKEIGVFLRRLDKAGA</sequence>
<reference evidence="1 4" key="2">
    <citation type="submission" date="2017-05" db="EMBL/GenBank/DDBJ databases">
        <title>Complete and WGS of Bordetella genogroups.</title>
        <authorList>
            <person name="Spilker T."/>
            <person name="LiPuma J."/>
        </authorList>
    </citation>
    <scope>NUCLEOTIDE SEQUENCE [LARGE SCALE GENOMIC DNA]</scope>
    <source>
        <strain evidence="1 4">AU17610</strain>
    </source>
</reference>
<evidence type="ECO:0000313" key="3">
    <source>
        <dbReference type="Proteomes" id="UP000216354"/>
    </source>
</evidence>
<reference evidence="2 3" key="1">
    <citation type="submission" date="2017-05" db="EMBL/GenBank/DDBJ databases">
        <title>Complete and WGS of Bordetella genogroups.</title>
        <authorList>
            <person name="Spilker T."/>
            <person name="Lipuma J."/>
        </authorList>
    </citation>
    <scope>NUCLEOTIDE SEQUENCE [LARGE SCALE GENOMIC DNA]</scope>
    <source>
        <strain evidence="2 3">AU9795</strain>
    </source>
</reference>
<keyword evidence="3" id="KW-1185">Reference proteome</keyword>
<dbReference type="AlphaFoldDB" id="A0A261SEI7"/>
<dbReference type="Gene3D" id="1.25.40.10">
    <property type="entry name" value="Tetratricopeptide repeat domain"/>
    <property type="match status" value="1"/>
</dbReference>
<dbReference type="Proteomes" id="UP000216354">
    <property type="component" value="Unassembled WGS sequence"/>
</dbReference>
<name>A0A261SEI7_9BORD</name>
<proteinExistence type="predicted"/>
<organism evidence="1 4">
    <name type="scientific">Bordetella genomosp. 1</name>
    <dbReference type="NCBI Taxonomy" id="1395607"/>
    <lineage>
        <taxon>Bacteria</taxon>
        <taxon>Pseudomonadati</taxon>
        <taxon>Pseudomonadota</taxon>
        <taxon>Betaproteobacteria</taxon>
        <taxon>Burkholderiales</taxon>
        <taxon>Alcaligenaceae</taxon>
        <taxon>Bordetella</taxon>
    </lineage>
</organism>
<evidence type="ECO:0000313" key="1">
    <source>
        <dbReference type="EMBL" id="OZI35220.1"/>
    </source>
</evidence>
<accession>A0A261SEI7</accession>
<dbReference type="OrthoDB" id="8421013at2"/>
<dbReference type="InterPro" id="IPR011990">
    <property type="entry name" value="TPR-like_helical_dom_sf"/>
</dbReference>
<dbReference type="RefSeq" id="WP_094826030.1">
    <property type="nucleotide sequence ID" value="NZ_NEVL01000003.1"/>
</dbReference>